<dbReference type="InterPro" id="IPR053967">
    <property type="entry name" value="LlgE_F_G-like_D1"/>
</dbReference>
<evidence type="ECO:0000313" key="8">
    <source>
        <dbReference type="EMBL" id="RDH46446.1"/>
    </source>
</evidence>
<dbReference type="GO" id="GO:0009424">
    <property type="term" value="C:bacterial-type flagellum hook"/>
    <property type="evidence" value="ECO:0007669"/>
    <property type="project" value="TreeGrafter"/>
</dbReference>
<dbReference type="EMBL" id="NDXW01000001">
    <property type="protein sequence ID" value="RDH46446.1"/>
    <property type="molecule type" value="Genomic_DNA"/>
</dbReference>
<comment type="caution">
    <text evidence="8">The sequence shown here is derived from an EMBL/GenBank/DDBJ whole genome shotgun (WGS) entry which is preliminary data.</text>
</comment>
<gene>
    <name evidence="8" type="ORF">B9G39_24975</name>
</gene>
<evidence type="ECO:0000313" key="9">
    <source>
        <dbReference type="Proteomes" id="UP000257039"/>
    </source>
</evidence>
<evidence type="ECO:0000259" key="7">
    <source>
        <dbReference type="Pfam" id="PF22692"/>
    </source>
</evidence>
<dbReference type="Gene3D" id="2.60.98.20">
    <property type="entry name" value="Flagellar hook protein FlgE"/>
    <property type="match status" value="1"/>
</dbReference>
<accession>A0A4P9VTF3</accession>
<feature type="domain" description="Flagellar basal body rod protein N-terminal" evidence="5">
    <location>
        <begin position="10"/>
        <end position="37"/>
    </location>
</feature>
<name>A0A4P9VTF3_9GAMM</name>
<evidence type="ECO:0000259" key="5">
    <source>
        <dbReference type="Pfam" id="PF00460"/>
    </source>
</evidence>
<evidence type="ECO:0000256" key="4">
    <source>
        <dbReference type="RuleBase" id="RU362116"/>
    </source>
</evidence>
<dbReference type="InterPro" id="IPR037058">
    <property type="entry name" value="Falgellar_hook_FlgE_sf"/>
</dbReference>
<dbReference type="GO" id="GO:0071978">
    <property type="term" value="P:bacterial-type flagellum-dependent swarming motility"/>
    <property type="evidence" value="ECO:0007669"/>
    <property type="project" value="TreeGrafter"/>
</dbReference>
<reference evidence="8 9" key="1">
    <citation type="submission" date="2017-04" db="EMBL/GenBank/DDBJ databases">
        <title>Draft genome sequence of Zooshikella ganghwensis VG4 isolated from Red Sea sediments.</title>
        <authorList>
            <person name="Rehman Z."/>
            <person name="Alam I."/>
            <person name="Kamau A."/>
            <person name="Bajic V."/>
            <person name="Leiknes T."/>
        </authorList>
    </citation>
    <scope>NUCLEOTIDE SEQUENCE [LARGE SCALE GENOMIC DNA]</scope>
    <source>
        <strain evidence="8 9">VG4</strain>
    </source>
</reference>
<dbReference type="SUPFAM" id="SSF117143">
    <property type="entry name" value="Flagellar hook protein flgE"/>
    <property type="match status" value="1"/>
</dbReference>
<proteinExistence type="inferred from homology"/>
<evidence type="ECO:0000259" key="6">
    <source>
        <dbReference type="Pfam" id="PF06429"/>
    </source>
</evidence>
<keyword evidence="8" id="KW-0969">Cilium</keyword>
<sequence>MSTLSILYKSFSGLQSFSHSLNNLSHNVANINTPGFKGTSVHFRDMLSDQNKGGGVHYTGETLKLTQGDISRTGQDSHLAIDGKGWFVLTDGEREYFTRAGQFEFDQWQLVDKSTGYKVLGIRDGNIQNFNLNHYNISSPQSTTSIQLKGNLNAGAATGTKVPAEGEEKLEAVYFNKLGEKHTLYFSFTKKTGNEWTVAVKKSETETLATHTIKFNGNGSPHADSANLSVKIDDNQSIKLNIGQSGTFANLTGYSSANSSVAFNAEDGREAGQVKGLSFDHTGKLSVEYTNGDKQDTLHVLLANLPNDQYLTSVGNSMFVYQERSEIVYGHGGQKMFGTIKGGSIEKSNVNMSHEFSEIIIVQRGYQASSQVLSVTNKMIEELYNSARGK</sequence>
<dbReference type="PANTHER" id="PTHR30435:SF1">
    <property type="entry name" value="FLAGELLAR HOOK PROTEIN FLGE"/>
    <property type="match status" value="1"/>
</dbReference>
<dbReference type="GO" id="GO:0005829">
    <property type="term" value="C:cytosol"/>
    <property type="evidence" value="ECO:0007669"/>
    <property type="project" value="TreeGrafter"/>
</dbReference>
<dbReference type="AlphaFoldDB" id="A0A4P9VTF3"/>
<keyword evidence="3 4" id="KW-0975">Bacterial flagellum</keyword>
<keyword evidence="8" id="KW-0966">Cell projection</keyword>
<evidence type="ECO:0000256" key="1">
    <source>
        <dbReference type="ARBA" id="ARBA00004117"/>
    </source>
</evidence>
<comment type="subcellular location">
    <subcellularLocation>
        <location evidence="1 4">Bacterial flagellum basal body</location>
    </subcellularLocation>
</comment>
<comment type="function">
    <text evidence="4">A flexible structure which links the flagellar filament to the drive apparatus in the basal body.</text>
</comment>
<comment type="similarity">
    <text evidence="2 4">Belongs to the flagella basal body rod proteins family.</text>
</comment>
<dbReference type="NCBIfam" id="TIGR03506">
    <property type="entry name" value="FlgEFG_subfam"/>
    <property type="match status" value="1"/>
</dbReference>
<dbReference type="GO" id="GO:0009425">
    <property type="term" value="C:bacterial-type flagellum basal body"/>
    <property type="evidence" value="ECO:0007669"/>
    <property type="project" value="UniProtKB-SubCell"/>
</dbReference>
<dbReference type="Proteomes" id="UP000257039">
    <property type="component" value="Unassembled WGS sequence"/>
</dbReference>
<keyword evidence="9" id="KW-1185">Reference proteome</keyword>
<feature type="domain" description="Flagellar basal-body/hook protein C-terminal" evidence="6">
    <location>
        <begin position="342"/>
        <end position="383"/>
    </location>
</feature>
<evidence type="ECO:0000256" key="3">
    <source>
        <dbReference type="ARBA" id="ARBA00023143"/>
    </source>
</evidence>
<keyword evidence="8" id="KW-0282">Flagellum</keyword>
<dbReference type="Pfam" id="PF22692">
    <property type="entry name" value="LlgE_F_G_D1"/>
    <property type="match status" value="1"/>
</dbReference>
<dbReference type="PANTHER" id="PTHR30435">
    <property type="entry name" value="FLAGELLAR PROTEIN"/>
    <property type="match status" value="1"/>
</dbReference>
<dbReference type="Pfam" id="PF06429">
    <property type="entry name" value="Flg_bbr_C"/>
    <property type="match status" value="1"/>
</dbReference>
<dbReference type="InterPro" id="IPR001444">
    <property type="entry name" value="Flag_bb_rod_N"/>
</dbReference>
<dbReference type="Pfam" id="PF00460">
    <property type="entry name" value="Flg_bb_rod"/>
    <property type="match status" value="1"/>
</dbReference>
<dbReference type="InterPro" id="IPR020013">
    <property type="entry name" value="Flagellar_FlgE/F/G"/>
</dbReference>
<dbReference type="InterPro" id="IPR010930">
    <property type="entry name" value="Flg_bb/hook_C_dom"/>
</dbReference>
<organism evidence="8 9">
    <name type="scientific">Zooshikella ganghwensis</name>
    <dbReference type="NCBI Taxonomy" id="202772"/>
    <lineage>
        <taxon>Bacteria</taxon>
        <taxon>Pseudomonadati</taxon>
        <taxon>Pseudomonadota</taxon>
        <taxon>Gammaproteobacteria</taxon>
        <taxon>Oceanospirillales</taxon>
        <taxon>Zooshikellaceae</taxon>
        <taxon>Zooshikella</taxon>
    </lineage>
</organism>
<evidence type="ECO:0000256" key="2">
    <source>
        <dbReference type="ARBA" id="ARBA00009677"/>
    </source>
</evidence>
<feature type="domain" description="Flagellar hook protein FlgE/F/G-like D1" evidence="7">
    <location>
        <begin position="80"/>
        <end position="148"/>
    </location>
</feature>
<dbReference type="InterPro" id="IPR037925">
    <property type="entry name" value="FlgE/F/G-like"/>
</dbReference>
<protein>
    <recommendedName>
        <fullName evidence="4">Flagellar hook protein FlgE</fullName>
    </recommendedName>
</protein>
<dbReference type="RefSeq" id="WP_094789205.1">
    <property type="nucleotide sequence ID" value="NZ_JAEVHG010000009.1"/>
</dbReference>